<organism evidence="1 2">
    <name type="scientific">Linum trigynum</name>
    <dbReference type="NCBI Taxonomy" id="586398"/>
    <lineage>
        <taxon>Eukaryota</taxon>
        <taxon>Viridiplantae</taxon>
        <taxon>Streptophyta</taxon>
        <taxon>Embryophyta</taxon>
        <taxon>Tracheophyta</taxon>
        <taxon>Spermatophyta</taxon>
        <taxon>Magnoliopsida</taxon>
        <taxon>eudicotyledons</taxon>
        <taxon>Gunneridae</taxon>
        <taxon>Pentapetalae</taxon>
        <taxon>rosids</taxon>
        <taxon>fabids</taxon>
        <taxon>Malpighiales</taxon>
        <taxon>Linaceae</taxon>
        <taxon>Linum</taxon>
    </lineage>
</organism>
<reference evidence="1 2" key="1">
    <citation type="submission" date="2024-04" db="EMBL/GenBank/DDBJ databases">
        <authorList>
            <person name="Fracassetti M."/>
        </authorList>
    </citation>
    <scope>NUCLEOTIDE SEQUENCE [LARGE SCALE GENOMIC DNA]</scope>
</reference>
<sequence length="76" mass="8909">MFFSESFPWNDSMISLFLFNFVAMSKNNIYSRRLEVTRFLLTNLSAWGRNVAPDPMVYGEINSVLRVHQFARPIMS</sequence>
<evidence type="ECO:0000313" key="2">
    <source>
        <dbReference type="Proteomes" id="UP001497516"/>
    </source>
</evidence>
<proteinExistence type="predicted"/>
<dbReference type="Proteomes" id="UP001497516">
    <property type="component" value="Chromosome 7"/>
</dbReference>
<accession>A0AAV2G0S9</accession>
<keyword evidence="2" id="KW-1185">Reference proteome</keyword>
<protein>
    <submittedName>
        <fullName evidence="1">Uncharacterized protein</fullName>
    </submittedName>
</protein>
<name>A0AAV2G0S9_9ROSI</name>
<gene>
    <name evidence="1" type="ORF">LTRI10_LOCUS44104</name>
</gene>
<dbReference type="EMBL" id="OZ034820">
    <property type="protein sequence ID" value="CAL1404231.1"/>
    <property type="molecule type" value="Genomic_DNA"/>
</dbReference>
<evidence type="ECO:0000313" key="1">
    <source>
        <dbReference type="EMBL" id="CAL1404231.1"/>
    </source>
</evidence>
<dbReference type="AlphaFoldDB" id="A0AAV2G0S9"/>